<dbReference type="VEuPathDB" id="CryptoDB:Cvel_17701"/>
<organism evidence="2">
    <name type="scientific">Chromera velia CCMP2878</name>
    <dbReference type="NCBI Taxonomy" id="1169474"/>
    <lineage>
        <taxon>Eukaryota</taxon>
        <taxon>Sar</taxon>
        <taxon>Alveolata</taxon>
        <taxon>Colpodellida</taxon>
        <taxon>Chromeraceae</taxon>
        <taxon>Chromera</taxon>
    </lineage>
</organism>
<gene>
    <name evidence="2" type="ORF">Cvel_17701</name>
</gene>
<protein>
    <submittedName>
        <fullName evidence="2">Uncharacterized protein</fullName>
    </submittedName>
</protein>
<name>A0A0G4FM50_9ALVE</name>
<evidence type="ECO:0000313" key="2">
    <source>
        <dbReference type="EMBL" id="CEM15040.1"/>
    </source>
</evidence>
<reference evidence="2" key="1">
    <citation type="submission" date="2014-11" db="EMBL/GenBank/DDBJ databases">
        <authorList>
            <person name="Otto D Thomas"/>
            <person name="Naeem Raeece"/>
        </authorList>
    </citation>
    <scope>NUCLEOTIDE SEQUENCE</scope>
</reference>
<feature type="region of interest" description="Disordered" evidence="1">
    <location>
        <begin position="1"/>
        <end position="20"/>
    </location>
</feature>
<dbReference type="EMBL" id="CDMZ01000473">
    <property type="protein sequence ID" value="CEM15040.1"/>
    <property type="molecule type" value="Genomic_DNA"/>
</dbReference>
<dbReference type="AlphaFoldDB" id="A0A0G4FM50"/>
<accession>A0A0G4FM50</accession>
<sequence>MSPSFSVSAGAGCMSSTSSPVSYSCPDGSSPAGGMCSTTTYSTVQSCPAGYTDTGAGCMTSSTIPATAETTYVAAAAPAKSHAAPLLSKSHGHGHHND</sequence>
<evidence type="ECO:0000256" key="1">
    <source>
        <dbReference type="SAM" id="MobiDB-lite"/>
    </source>
</evidence>
<proteinExistence type="predicted"/>